<dbReference type="EMBL" id="CP001715">
    <property type="protein sequence ID" value="ACV35029.1"/>
    <property type="molecule type" value="Genomic_DNA"/>
</dbReference>
<dbReference type="KEGG" id="app:CAP2UW1_1720"/>
<dbReference type="STRING" id="522306.CAP2UW1_1720"/>
<sequence length="75" mass="8742">MSRKNGGTFPVERVYAVIDGRQELKAHGAREMPIWGRDYQVRASQYYVDVPYDSEAYVRGRVLALIDYLNRMQSK</sequence>
<reference evidence="1" key="1">
    <citation type="submission" date="2009-08" db="EMBL/GenBank/DDBJ databases">
        <authorList>
            <consortium name="US DOE Joint Genome Institute"/>
            <person name="Lucas S."/>
            <person name="Copeland A."/>
            <person name="Lapidus A."/>
            <person name="Glavina del Rio T."/>
            <person name="Dalin E."/>
            <person name="Tice H."/>
            <person name="Bruce D."/>
            <person name="Barry K."/>
            <person name="Pitluck S."/>
            <person name="Lowry S."/>
            <person name="Larimer F."/>
            <person name="Land M."/>
            <person name="Hauser L."/>
            <person name="Kyrpides N."/>
            <person name="Ivanova N."/>
            <person name="McMahon K.D."/>
            <person name="Hugenholtz P."/>
        </authorList>
    </citation>
    <scope>NUCLEOTIDE SEQUENCE</scope>
    <source>
        <strain evidence="1">UW-1</strain>
    </source>
</reference>
<proteinExistence type="predicted"/>
<protein>
    <submittedName>
        <fullName evidence="1">Uncharacterized protein</fullName>
    </submittedName>
</protein>
<organism evidence="1">
    <name type="scientific">Accumulibacter regalis</name>
    <dbReference type="NCBI Taxonomy" id="522306"/>
    <lineage>
        <taxon>Bacteria</taxon>
        <taxon>Pseudomonadati</taxon>
        <taxon>Pseudomonadota</taxon>
        <taxon>Betaproteobacteria</taxon>
        <taxon>Candidatus Accumulibacter</taxon>
    </lineage>
</organism>
<dbReference type="eggNOG" id="COG2010">
    <property type="taxonomic scope" value="Bacteria"/>
</dbReference>
<name>C7RUH7_ACCRE</name>
<dbReference type="OrthoDB" id="9765171at2"/>
<dbReference type="AlphaFoldDB" id="C7RUH7"/>
<accession>C7RUH7</accession>
<dbReference type="HOGENOM" id="CLU_131567_0_0_4"/>
<reference evidence="1" key="2">
    <citation type="submission" date="2009-09" db="EMBL/GenBank/DDBJ databases">
        <title>Complete sequence of chromosome of Candidatus Accumulibacter phosphatis clade IIA str. UW-1.</title>
        <authorList>
            <consortium name="US DOE Joint Genome Institute"/>
            <person name="Martin H.G."/>
            <person name="Ivanova N."/>
            <person name="Kunin V."/>
            <person name="Warnecke F."/>
            <person name="Barry K."/>
            <person name="He S."/>
            <person name="Salamov A."/>
            <person name="Szeto E."/>
            <person name="Dalin E."/>
            <person name="Pangilinan J.L."/>
            <person name="Lapidus A."/>
            <person name="Lowry S."/>
            <person name="Kyrpides N.C."/>
            <person name="McMahon K.D."/>
            <person name="Hugenholtz P."/>
        </authorList>
    </citation>
    <scope>NUCLEOTIDE SEQUENCE [LARGE SCALE GENOMIC DNA]</scope>
    <source>
        <strain evidence="1">UW-1</strain>
    </source>
</reference>
<evidence type="ECO:0000313" key="1">
    <source>
        <dbReference type="EMBL" id="ACV35029.1"/>
    </source>
</evidence>
<gene>
    <name evidence="1" type="ordered locus">CAP2UW1_1720</name>
</gene>